<accession>A0A2H9ZSH8</accession>
<feature type="region of interest" description="Disordered" evidence="5">
    <location>
        <begin position="623"/>
        <end position="649"/>
    </location>
</feature>
<dbReference type="GO" id="GO:0005524">
    <property type="term" value="F:ATP binding"/>
    <property type="evidence" value="ECO:0007669"/>
    <property type="project" value="UniProtKB-KW"/>
</dbReference>
<dbReference type="Gene3D" id="3.30.420.40">
    <property type="match status" value="2"/>
</dbReference>
<dbReference type="PRINTS" id="PR00301">
    <property type="entry name" value="HEATSHOCK70"/>
</dbReference>
<organism evidence="6 7">
    <name type="scientific">Apostasia shenzhenica</name>
    <dbReference type="NCBI Taxonomy" id="1088818"/>
    <lineage>
        <taxon>Eukaryota</taxon>
        <taxon>Viridiplantae</taxon>
        <taxon>Streptophyta</taxon>
        <taxon>Embryophyta</taxon>
        <taxon>Tracheophyta</taxon>
        <taxon>Spermatophyta</taxon>
        <taxon>Magnoliopsida</taxon>
        <taxon>Liliopsida</taxon>
        <taxon>Asparagales</taxon>
        <taxon>Orchidaceae</taxon>
        <taxon>Apostasioideae</taxon>
        <taxon>Apostasia</taxon>
    </lineage>
</organism>
<protein>
    <submittedName>
        <fullName evidence="6">Heat shock cognate 70 kDa protein</fullName>
    </submittedName>
</protein>
<evidence type="ECO:0000256" key="5">
    <source>
        <dbReference type="SAM" id="MobiDB-lite"/>
    </source>
</evidence>
<dbReference type="GO" id="GO:0140662">
    <property type="term" value="F:ATP-dependent protein folding chaperone"/>
    <property type="evidence" value="ECO:0007669"/>
    <property type="project" value="InterPro"/>
</dbReference>
<dbReference type="InterPro" id="IPR043129">
    <property type="entry name" value="ATPase_NBD"/>
</dbReference>
<dbReference type="FunFam" id="3.30.420.40:FF:000172">
    <property type="entry name" value="Heat shock 70 kDa protein"/>
    <property type="match status" value="1"/>
</dbReference>
<dbReference type="PROSITE" id="PS00329">
    <property type="entry name" value="HSP70_2"/>
    <property type="match status" value="1"/>
</dbReference>
<dbReference type="SUPFAM" id="SSF100934">
    <property type="entry name" value="Heat shock protein 70kD (HSP70), C-terminal subdomain"/>
    <property type="match status" value="1"/>
</dbReference>
<dbReference type="SUPFAM" id="SSF100920">
    <property type="entry name" value="Heat shock protein 70kD (HSP70), peptide-binding domain"/>
    <property type="match status" value="1"/>
</dbReference>
<keyword evidence="3 6" id="KW-0346">Stress response</keyword>
<evidence type="ECO:0000313" key="6">
    <source>
        <dbReference type="EMBL" id="PKA46244.1"/>
    </source>
</evidence>
<gene>
    <name evidence="6" type="primary">HSP70</name>
    <name evidence="6" type="ORF">AXF42_Ash019995</name>
</gene>
<dbReference type="FunFam" id="3.90.640.10:FF:000002">
    <property type="entry name" value="Heat shock 70 kDa"/>
    <property type="match status" value="1"/>
</dbReference>
<evidence type="ECO:0000256" key="4">
    <source>
        <dbReference type="RuleBase" id="RU003322"/>
    </source>
</evidence>
<dbReference type="Gene3D" id="1.20.1270.10">
    <property type="match status" value="1"/>
</dbReference>
<dbReference type="CDD" id="cd10233">
    <property type="entry name" value="ASKHA_NBD_HSP70_HSPA1"/>
    <property type="match status" value="1"/>
</dbReference>
<dbReference type="FunFam" id="3.30.420.40:FF:000465">
    <property type="entry name" value="Heat shock cognate 70 kDa protein 2"/>
    <property type="match status" value="1"/>
</dbReference>
<dbReference type="Gene3D" id="3.30.30.30">
    <property type="match status" value="1"/>
</dbReference>
<dbReference type="Proteomes" id="UP000236161">
    <property type="component" value="Unassembled WGS sequence"/>
</dbReference>
<keyword evidence="2 4" id="KW-0067">ATP-binding</keyword>
<dbReference type="STRING" id="1088818.A0A2H9ZSH8"/>
<keyword evidence="7" id="KW-1185">Reference proteome</keyword>
<dbReference type="SUPFAM" id="SSF53067">
    <property type="entry name" value="Actin-like ATPase domain"/>
    <property type="match status" value="2"/>
</dbReference>
<dbReference type="PANTHER" id="PTHR19375">
    <property type="entry name" value="HEAT SHOCK PROTEIN 70KDA"/>
    <property type="match status" value="1"/>
</dbReference>
<evidence type="ECO:0000256" key="1">
    <source>
        <dbReference type="ARBA" id="ARBA00022741"/>
    </source>
</evidence>
<sequence length="649" mass="71649">MAGRDGEGPAIGIDLGTTYSCVGVWLHDRVEIIPNDQGNRTTPSYVAFTDTERLIGDAAKNQVAMNPTNTVFDAKRLIGRRFSDPSVQSDMTLWPFKVVPGPGDKPMIVVRYKGEDKQFSPEEISSMVLSYMREISQAYLGKTIKNAVITVPAYFNDSQRQATKDAGVITGLNVMRIINEPTAAAIAYGLDKKAARTGEKNVLIFDLGGGTFDVSILTIEEGIFEVKATAGDTHLGGEDFDNRLVNHFVQEFKRKHKKDISGNPRALRRLRTACERAKRTLSSTTQTTIEIDSLYEGTDFYATITRARFEELCMDLFLKCMEPVEKCLRDAKMGKNGIHEIVLVGGSTRIPKVQHLLQDFFNGKELCKSINPDEAVAYGAAVQAAILSGEGNEKVQDLLLLDVTPLSLGLETAGGVMTVLIPRNTTIPTRKEQVFSTYSDNQPGVLIQVYEGERTRTKDNNLLGKFELSGIPPAPRGVPQINVSFDIDANGILNVTAEDKTTGQKNKITITNDKGRLTKDEIEKMVKEAEKYKAEDEEHRRKVEAKNALENYAYNMRNTLKDEKIGGNLSPADKTKIEDAIEETIHWLDGNQLAEADEFEHKMKELEDLCNPIIAKMYQGDGAGMGRAPGMDEDAPRGSSAGPKIEEVD</sequence>
<keyword evidence="1 4" id="KW-0547">Nucleotide-binding</keyword>
<dbReference type="NCBIfam" id="NF001413">
    <property type="entry name" value="PRK00290.1"/>
    <property type="match status" value="1"/>
</dbReference>
<dbReference type="Gene3D" id="3.90.640.10">
    <property type="entry name" value="Actin, Chain A, domain 4"/>
    <property type="match status" value="1"/>
</dbReference>
<evidence type="ECO:0000256" key="3">
    <source>
        <dbReference type="ARBA" id="ARBA00023016"/>
    </source>
</evidence>
<evidence type="ECO:0000313" key="7">
    <source>
        <dbReference type="Proteomes" id="UP000236161"/>
    </source>
</evidence>
<dbReference type="AlphaFoldDB" id="A0A2H9ZSH8"/>
<dbReference type="InterPro" id="IPR029048">
    <property type="entry name" value="HSP70_C_sf"/>
</dbReference>
<evidence type="ECO:0000256" key="2">
    <source>
        <dbReference type="ARBA" id="ARBA00022840"/>
    </source>
</evidence>
<dbReference type="InterPro" id="IPR029047">
    <property type="entry name" value="HSP70_peptide-bd_sf"/>
</dbReference>
<dbReference type="OrthoDB" id="3789372at2759"/>
<dbReference type="Gene3D" id="2.60.34.10">
    <property type="entry name" value="Substrate Binding Domain Of DNAk, Chain A, domain 1"/>
    <property type="match status" value="1"/>
</dbReference>
<dbReference type="FunFam" id="2.60.34.10:FF:000002">
    <property type="entry name" value="Heat shock 70 kDa"/>
    <property type="match status" value="1"/>
</dbReference>
<dbReference type="Pfam" id="PF00012">
    <property type="entry name" value="HSP70"/>
    <property type="match status" value="1"/>
</dbReference>
<dbReference type="FunFam" id="3.30.420.40:FF:000026">
    <property type="entry name" value="Heat shock protein 70"/>
    <property type="match status" value="1"/>
</dbReference>
<dbReference type="FunFam" id="3.30.30.30:FF:000001">
    <property type="entry name" value="heat shock 70 kDa protein-like"/>
    <property type="match status" value="1"/>
</dbReference>
<dbReference type="GO" id="GO:0009408">
    <property type="term" value="P:response to heat"/>
    <property type="evidence" value="ECO:0007669"/>
    <property type="project" value="UniProtKB-ARBA"/>
</dbReference>
<dbReference type="FunFam" id="1.20.1270.10:FF:000005">
    <property type="entry name" value="heat shock cognate 70 kDa protein-like"/>
    <property type="match status" value="1"/>
</dbReference>
<reference evidence="6 7" key="1">
    <citation type="journal article" date="2017" name="Nature">
        <title>The Apostasia genome and the evolution of orchids.</title>
        <authorList>
            <person name="Zhang G.Q."/>
            <person name="Liu K.W."/>
            <person name="Li Z."/>
            <person name="Lohaus R."/>
            <person name="Hsiao Y.Y."/>
            <person name="Niu S.C."/>
            <person name="Wang J.Y."/>
            <person name="Lin Y.C."/>
            <person name="Xu Q."/>
            <person name="Chen L.J."/>
            <person name="Yoshida K."/>
            <person name="Fujiwara S."/>
            <person name="Wang Z.W."/>
            <person name="Zhang Y.Q."/>
            <person name="Mitsuda N."/>
            <person name="Wang M."/>
            <person name="Liu G.H."/>
            <person name="Pecoraro L."/>
            <person name="Huang H.X."/>
            <person name="Xiao X.J."/>
            <person name="Lin M."/>
            <person name="Wu X.Y."/>
            <person name="Wu W.L."/>
            <person name="Chen Y.Y."/>
            <person name="Chang S.B."/>
            <person name="Sakamoto S."/>
            <person name="Ohme-Takagi M."/>
            <person name="Yagi M."/>
            <person name="Zeng S.J."/>
            <person name="Shen C.Y."/>
            <person name="Yeh C.M."/>
            <person name="Luo Y.B."/>
            <person name="Tsai W.C."/>
            <person name="Van de Peer Y."/>
            <person name="Liu Z.J."/>
        </authorList>
    </citation>
    <scope>NUCLEOTIDE SEQUENCE [LARGE SCALE GENOMIC DNA]</scope>
    <source>
        <strain evidence="7">cv. Shenzhen</strain>
        <tissue evidence="6">Stem</tissue>
    </source>
</reference>
<comment type="similarity">
    <text evidence="4">Belongs to the heat shock protein 70 family.</text>
</comment>
<proteinExistence type="inferred from homology"/>
<dbReference type="InterPro" id="IPR018181">
    <property type="entry name" value="Heat_shock_70_CS"/>
</dbReference>
<dbReference type="EMBL" id="KZ454389">
    <property type="protein sequence ID" value="PKA46244.1"/>
    <property type="molecule type" value="Genomic_DNA"/>
</dbReference>
<name>A0A2H9ZSH8_9ASPA</name>
<dbReference type="PROSITE" id="PS00297">
    <property type="entry name" value="HSP70_1"/>
    <property type="match status" value="1"/>
</dbReference>
<dbReference type="InterPro" id="IPR013126">
    <property type="entry name" value="Hsp_70_fam"/>
</dbReference>